<dbReference type="PANTHER" id="PTHR47634">
    <property type="entry name" value="PROTEIN KINASE DOMAIN-CONTAINING PROTEIN-RELATED"/>
    <property type="match status" value="1"/>
</dbReference>
<proteinExistence type="predicted"/>
<dbReference type="RefSeq" id="XP_028497637.1">
    <property type="nucleotide sequence ID" value="XM_028636691.1"/>
</dbReference>
<comment type="catalytic activity">
    <reaction evidence="8">
        <text>L-seryl-[protein] + ATP = O-phospho-L-seryl-[protein] + ADP + H(+)</text>
        <dbReference type="Rhea" id="RHEA:17989"/>
        <dbReference type="Rhea" id="RHEA-COMP:9863"/>
        <dbReference type="Rhea" id="RHEA-COMP:11604"/>
        <dbReference type="ChEBI" id="CHEBI:15378"/>
        <dbReference type="ChEBI" id="CHEBI:29999"/>
        <dbReference type="ChEBI" id="CHEBI:30616"/>
        <dbReference type="ChEBI" id="CHEBI:83421"/>
        <dbReference type="ChEBI" id="CHEBI:456216"/>
        <dbReference type="EC" id="2.7.11.1"/>
    </reaction>
</comment>
<evidence type="ECO:0000313" key="11">
    <source>
        <dbReference type="Proteomes" id="UP000267145"/>
    </source>
</evidence>
<dbReference type="STRING" id="1051616.A0A3M9YGA4"/>
<accession>A0A3M9YGA4</accession>
<evidence type="ECO:0000256" key="6">
    <source>
        <dbReference type="ARBA" id="ARBA00022840"/>
    </source>
</evidence>
<dbReference type="InterPro" id="IPR051334">
    <property type="entry name" value="SRPK"/>
</dbReference>
<keyword evidence="5" id="KW-0418">Kinase</keyword>
<dbReference type="PANTHER" id="PTHR47634:SF9">
    <property type="entry name" value="PROTEIN KINASE DOMAIN-CONTAINING PROTEIN-RELATED"/>
    <property type="match status" value="1"/>
</dbReference>
<keyword evidence="3" id="KW-0808">Transferase</keyword>
<feature type="binding site" evidence="9">
    <location>
        <position position="67"/>
    </location>
    <ligand>
        <name>ATP</name>
        <dbReference type="ChEBI" id="CHEBI:30616"/>
    </ligand>
</feature>
<name>A0A3M9YGA4_9PEZI</name>
<evidence type="ECO:0000256" key="3">
    <source>
        <dbReference type="ARBA" id="ARBA00022679"/>
    </source>
</evidence>
<dbReference type="GO" id="GO:0005524">
    <property type="term" value="F:ATP binding"/>
    <property type="evidence" value="ECO:0007669"/>
    <property type="project" value="UniProtKB-UniRule"/>
</dbReference>
<dbReference type="InterPro" id="IPR011009">
    <property type="entry name" value="Kinase-like_dom_sf"/>
</dbReference>
<evidence type="ECO:0000256" key="1">
    <source>
        <dbReference type="ARBA" id="ARBA00012513"/>
    </source>
</evidence>
<organism evidence="10 11">
    <name type="scientific">Verticillium nonalfalfae</name>
    <dbReference type="NCBI Taxonomy" id="1051616"/>
    <lineage>
        <taxon>Eukaryota</taxon>
        <taxon>Fungi</taxon>
        <taxon>Dikarya</taxon>
        <taxon>Ascomycota</taxon>
        <taxon>Pezizomycotina</taxon>
        <taxon>Sordariomycetes</taxon>
        <taxon>Hypocreomycetidae</taxon>
        <taxon>Glomerellales</taxon>
        <taxon>Plectosphaerellaceae</taxon>
        <taxon>Verticillium</taxon>
    </lineage>
</organism>
<evidence type="ECO:0000313" key="10">
    <source>
        <dbReference type="EMBL" id="RNJ59479.1"/>
    </source>
</evidence>
<dbReference type="Gene3D" id="3.30.200.20">
    <property type="entry name" value="Phosphorylase Kinase, domain 1"/>
    <property type="match status" value="1"/>
</dbReference>
<dbReference type="SUPFAM" id="SSF56112">
    <property type="entry name" value="Protein kinase-like (PK-like)"/>
    <property type="match status" value="1"/>
</dbReference>
<dbReference type="InterPro" id="IPR017441">
    <property type="entry name" value="Protein_kinase_ATP_BS"/>
</dbReference>
<dbReference type="EMBL" id="RBVV01000016">
    <property type="protein sequence ID" value="RNJ59479.1"/>
    <property type="molecule type" value="Genomic_DNA"/>
</dbReference>
<evidence type="ECO:0000256" key="4">
    <source>
        <dbReference type="ARBA" id="ARBA00022741"/>
    </source>
</evidence>
<evidence type="ECO:0000256" key="2">
    <source>
        <dbReference type="ARBA" id="ARBA00022527"/>
    </source>
</evidence>
<dbReference type="EC" id="2.7.11.1" evidence="1"/>
<keyword evidence="2" id="KW-0723">Serine/threonine-protein kinase</keyword>
<reference evidence="10 11" key="1">
    <citation type="submission" date="2018-10" db="EMBL/GenBank/DDBJ databases">
        <title>Genome sequence of Verticillium nonalfalfae VnAa140.</title>
        <authorList>
            <person name="Stajich J.E."/>
            <person name="Kasson M.T."/>
        </authorList>
    </citation>
    <scope>NUCLEOTIDE SEQUENCE [LARGE SCALE GENOMIC DNA]</scope>
    <source>
        <strain evidence="10 11">VnAa140</strain>
    </source>
</reference>
<dbReference type="GO" id="GO:0050684">
    <property type="term" value="P:regulation of mRNA processing"/>
    <property type="evidence" value="ECO:0007669"/>
    <property type="project" value="TreeGrafter"/>
</dbReference>
<sequence>MSTFNVEYGYIDGVEDLSQYRPEGYHAVQIDDRLHERYRIIHKLGHGTFASVWLAADERSSSYTAVKLGTADADGQEEEILSQLTKRAHGHRLRICRNRSTFDPYGY</sequence>
<keyword evidence="4 9" id="KW-0547">Nucleotide-binding</keyword>
<gene>
    <name evidence="10" type="ORF">D7B24_002485</name>
</gene>
<dbReference type="GeneID" id="39606174"/>
<protein>
    <recommendedName>
        <fullName evidence="1">non-specific serine/threonine protein kinase</fullName>
        <ecNumber evidence="1">2.7.11.1</ecNumber>
    </recommendedName>
</protein>
<dbReference type="GO" id="GO:0000245">
    <property type="term" value="P:spliceosomal complex assembly"/>
    <property type="evidence" value="ECO:0007669"/>
    <property type="project" value="TreeGrafter"/>
</dbReference>
<dbReference type="PROSITE" id="PS00107">
    <property type="entry name" value="PROTEIN_KINASE_ATP"/>
    <property type="match status" value="1"/>
</dbReference>
<dbReference type="AlphaFoldDB" id="A0A3M9YGA4"/>
<dbReference type="GO" id="GO:0004674">
    <property type="term" value="F:protein serine/threonine kinase activity"/>
    <property type="evidence" value="ECO:0007669"/>
    <property type="project" value="UniProtKB-KW"/>
</dbReference>
<evidence type="ECO:0000256" key="8">
    <source>
        <dbReference type="ARBA" id="ARBA00048679"/>
    </source>
</evidence>
<comment type="caution">
    <text evidence="10">The sequence shown here is derived from an EMBL/GenBank/DDBJ whole genome shotgun (WGS) entry which is preliminary data.</text>
</comment>
<keyword evidence="6 9" id="KW-0067">ATP-binding</keyword>
<evidence type="ECO:0000256" key="9">
    <source>
        <dbReference type="PROSITE-ProRule" id="PRU10141"/>
    </source>
</evidence>
<evidence type="ECO:0000256" key="5">
    <source>
        <dbReference type="ARBA" id="ARBA00022777"/>
    </source>
</evidence>
<keyword evidence="11" id="KW-1185">Reference proteome</keyword>
<comment type="catalytic activity">
    <reaction evidence="7">
        <text>L-threonyl-[protein] + ATP = O-phospho-L-threonyl-[protein] + ADP + H(+)</text>
        <dbReference type="Rhea" id="RHEA:46608"/>
        <dbReference type="Rhea" id="RHEA-COMP:11060"/>
        <dbReference type="Rhea" id="RHEA-COMP:11605"/>
        <dbReference type="ChEBI" id="CHEBI:15378"/>
        <dbReference type="ChEBI" id="CHEBI:30013"/>
        <dbReference type="ChEBI" id="CHEBI:30616"/>
        <dbReference type="ChEBI" id="CHEBI:61977"/>
        <dbReference type="ChEBI" id="CHEBI:456216"/>
        <dbReference type="EC" id="2.7.11.1"/>
    </reaction>
</comment>
<dbReference type="Proteomes" id="UP000267145">
    <property type="component" value="Unassembled WGS sequence"/>
</dbReference>
<evidence type="ECO:0000256" key="7">
    <source>
        <dbReference type="ARBA" id="ARBA00047899"/>
    </source>
</evidence>